<dbReference type="AlphaFoldDB" id="A0A8H6M461"/>
<accession>A0A8H6M461</accession>
<feature type="region of interest" description="Disordered" evidence="1">
    <location>
        <begin position="156"/>
        <end position="192"/>
    </location>
</feature>
<organism evidence="3 4">
    <name type="scientific">Ephemerocybe angulata</name>
    <dbReference type="NCBI Taxonomy" id="980116"/>
    <lineage>
        <taxon>Eukaryota</taxon>
        <taxon>Fungi</taxon>
        <taxon>Dikarya</taxon>
        <taxon>Basidiomycota</taxon>
        <taxon>Agaricomycotina</taxon>
        <taxon>Agaricomycetes</taxon>
        <taxon>Agaricomycetidae</taxon>
        <taxon>Agaricales</taxon>
        <taxon>Agaricineae</taxon>
        <taxon>Psathyrellaceae</taxon>
        <taxon>Ephemerocybe</taxon>
    </lineage>
</organism>
<keyword evidence="2" id="KW-0812">Transmembrane</keyword>
<dbReference type="EMBL" id="JACGCI010000044">
    <property type="protein sequence ID" value="KAF6752494.1"/>
    <property type="molecule type" value="Genomic_DNA"/>
</dbReference>
<proteinExistence type="predicted"/>
<comment type="caution">
    <text evidence="3">The sequence shown here is derived from an EMBL/GenBank/DDBJ whole genome shotgun (WGS) entry which is preliminary data.</text>
</comment>
<sequence length="288" mass="30818">MDQQYNSMSQDTYMYISTLCLRILTSLAFLLNTTFAPSEHWSTGGLPAGSWEYDVTPIADGAPWPSLALDPDPVVALTALPLQAIFIHATTGVTHLKPCGQFGCGTHHGTVGGRVFSAAPTPSSTRTPSRLELGLGAPLGASQVCNMCPTAEPLMTSLGGSTSGHRGGVSRSPGKDSGLQRAPIPRGPCDRSITREFRSQRYDLRCAGHLGRTNGWMEGGWDRLDGRVLRSDCPFSTSLRLSGSTSPPIPFVFLRTTSPNASLTFSWRLCKIFSPTGPSPTSETFVRA</sequence>
<reference evidence="3 4" key="1">
    <citation type="submission" date="2020-07" db="EMBL/GenBank/DDBJ databases">
        <title>Comparative genomics of pyrophilous fungi reveals a link between fire events and developmental genes.</title>
        <authorList>
            <consortium name="DOE Joint Genome Institute"/>
            <person name="Steindorff A.S."/>
            <person name="Carver A."/>
            <person name="Calhoun S."/>
            <person name="Stillman K."/>
            <person name="Liu H."/>
            <person name="Lipzen A."/>
            <person name="Pangilinan J."/>
            <person name="Labutti K."/>
            <person name="Bruns T.D."/>
            <person name="Grigoriev I.V."/>
        </authorList>
    </citation>
    <scope>NUCLEOTIDE SEQUENCE [LARGE SCALE GENOMIC DNA]</scope>
    <source>
        <strain evidence="3 4">CBS 144469</strain>
    </source>
</reference>
<gene>
    <name evidence="3" type="ORF">DFP72DRAFT_454414</name>
</gene>
<protein>
    <submittedName>
        <fullName evidence="3">Uncharacterized protein</fullName>
    </submittedName>
</protein>
<evidence type="ECO:0000256" key="1">
    <source>
        <dbReference type="SAM" id="MobiDB-lite"/>
    </source>
</evidence>
<dbReference type="Proteomes" id="UP000521943">
    <property type="component" value="Unassembled WGS sequence"/>
</dbReference>
<evidence type="ECO:0000313" key="3">
    <source>
        <dbReference type="EMBL" id="KAF6752494.1"/>
    </source>
</evidence>
<name>A0A8H6M461_9AGAR</name>
<keyword evidence="2" id="KW-0472">Membrane</keyword>
<evidence type="ECO:0000313" key="4">
    <source>
        <dbReference type="Proteomes" id="UP000521943"/>
    </source>
</evidence>
<keyword evidence="4" id="KW-1185">Reference proteome</keyword>
<evidence type="ECO:0000256" key="2">
    <source>
        <dbReference type="SAM" id="Phobius"/>
    </source>
</evidence>
<keyword evidence="2" id="KW-1133">Transmembrane helix</keyword>
<feature type="transmembrane region" description="Helical" evidence="2">
    <location>
        <begin position="12"/>
        <end position="31"/>
    </location>
</feature>